<protein>
    <submittedName>
        <fullName evidence="2">Uncharacterized protein</fullName>
    </submittedName>
</protein>
<keyword evidence="1" id="KW-0812">Transmembrane</keyword>
<evidence type="ECO:0000313" key="2">
    <source>
        <dbReference type="EMBL" id="OGK74094.1"/>
    </source>
</evidence>
<proteinExistence type="predicted"/>
<sequence length="258" mass="29996">MVVNHPLHNDISRTARRKKPSPIFFLFFFIFFIEFVFIMILLVQYIREKEEEKKFTLLPLNKQIEIKVGSKYKDVFASSTKSGDNRTDWYNIRAFYHGAEYGAEPLYLNEERVGDSLVRFQGSYVIDGQVVNFAQNLVVRASDGTIYINGQTIEATTTFMSQAGITFAPTPEQLQDFNWWKSFIEESHPFTSNAQRGDVMILLQFTSLRGMDSNWVFYQNVMKPFLEDPNYHTSLMNFLENGVLDPNLLLFSTVNRID</sequence>
<comment type="caution">
    <text evidence="2">The sequence shown here is derived from an EMBL/GenBank/DDBJ whole genome shotgun (WGS) entry which is preliminary data.</text>
</comment>
<name>A0A1F7L238_9BACT</name>
<feature type="transmembrane region" description="Helical" evidence="1">
    <location>
        <begin position="23"/>
        <end position="46"/>
    </location>
</feature>
<keyword evidence="1" id="KW-1133">Transmembrane helix</keyword>
<gene>
    <name evidence="2" type="ORF">A3K52_04970</name>
</gene>
<organism evidence="2 3">
    <name type="scientific">Candidatus Roizmanbacteria bacterium RIFOXYD1_FULL_38_12</name>
    <dbReference type="NCBI Taxonomy" id="1802093"/>
    <lineage>
        <taxon>Bacteria</taxon>
        <taxon>Candidatus Roizmaniibacteriota</taxon>
    </lineage>
</organism>
<accession>A0A1F7L238</accession>
<keyword evidence="1" id="KW-0472">Membrane</keyword>
<evidence type="ECO:0000313" key="3">
    <source>
        <dbReference type="Proteomes" id="UP000177050"/>
    </source>
</evidence>
<dbReference type="EMBL" id="MGBR01000001">
    <property type="protein sequence ID" value="OGK74094.1"/>
    <property type="molecule type" value="Genomic_DNA"/>
</dbReference>
<dbReference type="AlphaFoldDB" id="A0A1F7L238"/>
<dbReference type="Proteomes" id="UP000177050">
    <property type="component" value="Unassembled WGS sequence"/>
</dbReference>
<evidence type="ECO:0000256" key="1">
    <source>
        <dbReference type="SAM" id="Phobius"/>
    </source>
</evidence>
<reference evidence="2 3" key="1">
    <citation type="journal article" date="2016" name="Nat. Commun.">
        <title>Thousands of microbial genomes shed light on interconnected biogeochemical processes in an aquifer system.</title>
        <authorList>
            <person name="Anantharaman K."/>
            <person name="Brown C.T."/>
            <person name="Hug L.A."/>
            <person name="Sharon I."/>
            <person name="Castelle C.J."/>
            <person name="Probst A.J."/>
            <person name="Thomas B.C."/>
            <person name="Singh A."/>
            <person name="Wilkins M.J."/>
            <person name="Karaoz U."/>
            <person name="Brodie E.L."/>
            <person name="Williams K.H."/>
            <person name="Hubbard S.S."/>
            <person name="Banfield J.F."/>
        </authorList>
    </citation>
    <scope>NUCLEOTIDE SEQUENCE [LARGE SCALE GENOMIC DNA]</scope>
</reference>